<dbReference type="Pfam" id="PF03404">
    <property type="entry name" value="Mo-co_dimer"/>
    <property type="match status" value="1"/>
</dbReference>
<keyword evidence="4" id="KW-0560">Oxidoreductase</keyword>
<evidence type="ECO:0000256" key="1">
    <source>
        <dbReference type="ARBA" id="ARBA00001924"/>
    </source>
</evidence>
<dbReference type="Proteomes" id="UP000182977">
    <property type="component" value="Chromosome I"/>
</dbReference>
<gene>
    <name evidence="7" type="ORF">SAMN04488563_0297</name>
</gene>
<dbReference type="Gene3D" id="2.60.40.650">
    <property type="match status" value="1"/>
</dbReference>
<dbReference type="Pfam" id="PF00174">
    <property type="entry name" value="Oxidored_molyb"/>
    <property type="match status" value="1"/>
</dbReference>
<keyword evidence="3" id="KW-0479">Metal-binding</keyword>
<dbReference type="PANTHER" id="PTHR19372">
    <property type="entry name" value="SULFITE REDUCTASE"/>
    <property type="match status" value="1"/>
</dbReference>
<feature type="domain" description="Oxidoreductase molybdopterin-binding" evidence="5">
    <location>
        <begin position="57"/>
        <end position="228"/>
    </location>
</feature>
<dbReference type="InterPro" id="IPR036374">
    <property type="entry name" value="OxRdtase_Mopterin-bd_sf"/>
</dbReference>
<dbReference type="GO" id="GO:0043546">
    <property type="term" value="F:molybdopterin cofactor binding"/>
    <property type="evidence" value="ECO:0007669"/>
    <property type="project" value="TreeGrafter"/>
</dbReference>
<name>A0A1H2G5U7_9ACTN</name>
<dbReference type="GO" id="GO:0006790">
    <property type="term" value="P:sulfur compound metabolic process"/>
    <property type="evidence" value="ECO:0007669"/>
    <property type="project" value="TreeGrafter"/>
</dbReference>
<organism evidence="7 8">
    <name type="scientific">Jiangella alkaliphila</name>
    <dbReference type="NCBI Taxonomy" id="419479"/>
    <lineage>
        <taxon>Bacteria</taxon>
        <taxon>Bacillati</taxon>
        <taxon>Actinomycetota</taxon>
        <taxon>Actinomycetes</taxon>
        <taxon>Jiangellales</taxon>
        <taxon>Jiangellaceae</taxon>
        <taxon>Jiangella</taxon>
    </lineage>
</organism>
<evidence type="ECO:0000313" key="8">
    <source>
        <dbReference type="Proteomes" id="UP000182977"/>
    </source>
</evidence>
<dbReference type="GO" id="GO:0008482">
    <property type="term" value="F:sulfite oxidase activity"/>
    <property type="evidence" value="ECO:0007669"/>
    <property type="project" value="TreeGrafter"/>
</dbReference>
<dbReference type="InterPro" id="IPR008335">
    <property type="entry name" value="Mopterin_OxRdtase_euk"/>
</dbReference>
<dbReference type="SUPFAM" id="SSF81296">
    <property type="entry name" value="E set domains"/>
    <property type="match status" value="1"/>
</dbReference>
<dbReference type="RefSeq" id="WP_046772872.1">
    <property type="nucleotide sequence ID" value="NZ_LBMC01000083.1"/>
</dbReference>
<keyword evidence="8" id="KW-1185">Reference proteome</keyword>
<dbReference type="InterPro" id="IPR014756">
    <property type="entry name" value="Ig_E-set"/>
</dbReference>
<evidence type="ECO:0000256" key="4">
    <source>
        <dbReference type="ARBA" id="ARBA00023002"/>
    </source>
</evidence>
<accession>A0A1H2G5U7</accession>
<dbReference type="CDD" id="cd02110">
    <property type="entry name" value="SO_family_Moco_dimer"/>
    <property type="match status" value="1"/>
</dbReference>
<reference evidence="8" key="1">
    <citation type="submission" date="2016-10" db="EMBL/GenBank/DDBJ databases">
        <authorList>
            <person name="Varghese N."/>
            <person name="Submissions S."/>
        </authorList>
    </citation>
    <scope>NUCLEOTIDE SEQUENCE [LARGE SCALE GENOMIC DNA]</scope>
    <source>
        <strain evidence="8">DSM 45079</strain>
    </source>
</reference>
<dbReference type="InterPro" id="IPR000572">
    <property type="entry name" value="OxRdtase_Mopterin-bd_dom"/>
</dbReference>
<dbReference type="GO" id="GO:0020037">
    <property type="term" value="F:heme binding"/>
    <property type="evidence" value="ECO:0007669"/>
    <property type="project" value="TreeGrafter"/>
</dbReference>
<comment type="cofactor">
    <cofactor evidence="1">
        <name>Mo-molybdopterin</name>
        <dbReference type="ChEBI" id="CHEBI:71302"/>
    </cofactor>
</comment>
<dbReference type="STRING" id="419479.SAMN04488563_0297"/>
<dbReference type="InterPro" id="IPR005066">
    <property type="entry name" value="MoCF_OxRdtse_dimer"/>
</dbReference>
<dbReference type="PANTHER" id="PTHR19372:SF7">
    <property type="entry name" value="SULFITE OXIDASE, MITOCHONDRIAL"/>
    <property type="match status" value="1"/>
</dbReference>
<dbReference type="OrthoDB" id="9795587at2"/>
<protein>
    <submittedName>
        <fullName evidence="7">Mo-co oxidoreductase dimerisation domain-containing protein</fullName>
    </submittedName>
</protein>
<dbReference type="GO" id="GO:0030151">
    <property type="term" value="F:molybdenum ion binding"/>
    <property type="evidence" value="ECO:0007669"/>
    <property type="project" value="InterPro"/>
</dbReference>
<dbReference type="EMBL" id="LT629791">
    <property type="protein sequence ID" value="SDU14688.1"/>
    <property type="molecule type" value="Genomic_DNA"/>
</dbReference>
<evidence type="ECO:0000313" key="7">
    <source>
        <dbReference type="EMBL" id="SDU14688.1"/>
    </source>
</evidence>
<evidence type="ECO:0000259" key="6">
    <source>
        <dbReference type="Pfam" id="PF03404"/>
    </source>
</evidence>
<keyword evidence="2" id="KW-0500">Molybdenum</keyword>
<evidence type="ECO:0000256" key="2">
    <source>
        <dbReference type="ARBA" id="ARBA00022505"/>
    </source>
</evidence>
<evidence type="ECO:0000259" key="5">
    <source>
        <dbReference type="Pfam" id="PF00174"/>
    </source>
</evidence>
<dbReference type="SUPFAM" id="SSF56524">
    <property type="entry name" value="Oxidoreductase molybdopterin-binding domain"/>
    <property type="match status" value="1"/>
</dbReference>
<feature type="domain" description="Moybdenum cofactor oxidoreductase dimerisation" evidence="6">
    <location>
        <begin position="265"/>
        <end position="367"/>
    </location>
</feature>
<dbReference type="Gene3D" id="3.90.420.10">
    <property type="entry name" value="Oxidoreductase, molybdopterin-binding domain"/>
    <property type="match status" value="1"/>
</dbReference>
<proteinExistence type="predicted"/>
<dbReference type="PRINTS" id="PR00407">
    <property type="entry name" value="EUMOPTERIN"/>
</dbReference>
<sequence length="369" mass="40227">MSRPTDVDEWSAPARIAGADEGISADELRLAARNHGLPLEALRYDVTPAGLHYLLTHYDIPAVDPAAWRLTVSGAVARPLSLRLDELRARPRVTHRVTLECAGNGRARLSPRPVSQPWLDEAVGTAEWTGTPLAGLLAEAGVAADAVDVAFTGADRGFERGVEQTYRRGLPLAEALRDDVLLAYEMNGGPLPPQHGAPVRLIVPGWYGMAHVKWLVGVAVLESEFDGFQNVTAYRVKQTADEPGEAVTRILPKALIQPPGVPDFQSRVRVVGRGDVELTGRAWSGWAPVESVEVSTDDGATWRPAELGPQPAPYAWRSWRYAWTAAHPGRYELRARARDAAGHEQPVDQAWNRQGMASNHAQRVSVVVR</sequence>
<dbReference type="AlphaFoldDB" id="A0A1H2G5U7"/>
<evidence type="ECO:0000256" key="3">
    <source>
        <dbReference type="ARBA" id="ARBA00022723"/>
    </source>
</evidence>